<dbReference type="EMBL" id="JAVDPF010000009">
    <property type="protein sequence ID" value="KAL1880358.1"/>
    <property type="molecule type" value="Genomic_DNA"/>
</dbReference>
<keyword evidence="2" id="KW-0812">Transmembrane</keyword>
<feature type="compositionally biased region" description="Basic and acidic residues" evidence="1">
    <location>
        <begin position="262"/>
        <end position="281"/>
    </location>
</feature>
<evidence type="ECO:0000313" key="4">
    <source>
        <dbReference type="Proteomes" id="UP001583193"/>
    </source>
</evidence>
<feature type="region of interest" description="Disordered" evidence="1">
    <location>
        <begin position="87"/>
        <end position="172"/>
    </location>
</feature>
<organism evidence="3 4">
    <name type="scientific">Paecilomyces lecythidis</name>
    <dbReference type="NCBI Taxonomy" id="3004212"/>
    <lineage>
        <taxon>Eukaryota</taxon>
        <taxon>Fungi</taxon>
        <taxon>Dikarya</taxon>
        <taxon>Ascomycota</taxon>
        <taxon>Pezizomycotina</taxon>
        <taxon>Eurotiomycetes</taxon>
        <taxon>Eurotiomycetidae</taxon>
        <taxon>Eurotiales</taxon>
        <taxon>Thermoascaceae</taxon>
        <taxon>Paecilomyces</taxon>
    </lineage>
</organism>
<feature type="transmembrane region" description="Helical" evidence="2">
    <location>
        <begin position="200"/>
        <end position="220"/>
    </location>
</feature>
<dbReference type="Proteomes" id="UP001583193">
    <property type="component" value="Unassembled WGS sequence"/>
</dbReference>
<evidence type="ECO:0008006" key="5">
    <source>
        <dbReference type="Google" id="ProtNLM"/>
    </source>
</evidence>
<feature type="region of interest" description="Disordered" evidence="1">
    <location>
        <begin position="228"/>
        <end position="329"/>
    </location>
</feature>
<evidence type="ECO:0000256" key="1">
    <source>
        <dbReference type="SAM" id="MobiDB-lite"/>
    </source>
</evidence>
<reference evidence="3 4" key="1">
    <citation type="journal article" date="2024" name="IMA Fungus">
        <title>IMA Genome - F19 : A genome assembly and annotation guide to empower mycologists, including annotated draft genome sequences of Ceratocystis pirilliformis, Diaporthe australafricana, Fusarium ophioides, Paecilomyces lecythidis, and Sporothrix stenoceras.</title>
        <authorList>
            <person name="Aylward J."/>
            <person name="Wilson A.M."/>
            <person name="Visagie C.M."/>
            <person name="Spraker J."/>
            <person name="Barnes I."/>
            <person name="Buitendag C."/>
            <person name="Ceriani C."/>
            <person name="Del Mar Angel L."/>
            <person name="du Plessis D."/>
            <person name="Fuchs T."/>
            <person name="Gasser K."/>
            <person name="Kramer D."/>
            <person name="Li W."/>
            <person name="Munsamy K."/>
            <person name="Piso A."/>
            <person name="Price J.L."/>
            <person name="Sonnekus B."/>
            <person name="Thomas C."/>
            <person name="van der Nest A."/>
            <person name="van Dijk A."/>
            <person name="van Heerden A."/>
            <person name="van Vuuren N."/>
            <person name="Yilmaz N."/>
            <person name="Duong T.A."/>
            <person name="van der Merwe N.A."/>
            <person name="Wingfield M.J."/>
            <person name="Wingfield B.D."/>
        </authorList>
    </citation>
    <scope>NUCLEOTIDE SEQUENCE [LARGE SCALE GENOMIC DNA]</scope>
    <source>
        <strain evidence="3 4">CMW 18167</strain>
    </source>
</reference>
<keyword evidence="2" id="KW-1133">Transmembrane helix</keyword>
<keyword evidence="2" id="KW-0472">Membrane</keyword>
<name>A0ABR3XWG8_9EURO</name>
<feature type="compositionally biased region" description="Low complexity" evidence="1">
    <location>
        <begin position="284"/>
        <end position="294"/>
    </location>
</feature>
<evidence type="ECO:0000256" key="2">
    <source>
        <dbReference type="SAM" id="Phobius"/>
    </source>
</evidence>
<evidence type="ECO:0000313" key="3">
    <source>
        <dbReference type="EMBL" id="KAL1880358.1"/>
    </source>
</evidence>
<proteinExistence type="predicted"/>
<keyword evidence="4" id="KW-1185">Reference proteome</keyword>
<feature type="compositionally biased region" description="Low complexity" evidence="1">
    <location>
        <begin position="237"/>
        <end position="250"/>
    </location>
</feature>
<comment type="caution">
    <text evidence="3">The sequence shown here is derived from an EMBL/GenBank/DDBJ whole genome shotgun (WGS) entry which is preliminary data.</text>
</comment>
<protein>
    <recommendedName>
        <fullName evidence="5">Mid2 domain-containing protein</fullName>
    </recommendedName>
</protein>
<gene>
    <name evidence="3" type="ORF">Plec18167_003762</name>
</gene>
<sequence>MKKEKLAIILPLIATVMAWPFRLPVPLKPAFEMSLSGASSALSEAQHQKIQHARRDSDKDTRHGYILSKLIHIRADTDTTTAATTATTEATTTATSTSDTATTTADTTATSTTTSETSSTTSSTATSTTATTTSATTSGTSTTTSSTTTASTSSSSSSSTTSTASKTSSTTSSSASCAATATSSACVALRKFNHDGEMRAVAVFSILAGLVLAFILWRYIKKRREQGRQQANRMSQASAKSAGSAGSAGSTELLTGEAKTLSPEEKQRYRESLMFMDERASNPRSASVSAVGSRRNSRNLTSISPLARGESSDSANTDIALEPLRPAHT</sequence>
<accession>A0ABR3XWG8</accession>